<comment type="caution">
    <text evidence="2">The sequence shown here is derived from an EMBL/GenBank/DDBJ whole genome shotgun (WGS) entry which is preliminary data.</text>
</comment>
<reference evidence="2 3" key="1">
    <citation type="journal article" date="2011" name="Genome Res.">
        <title>Comparative genomics of citric-acid-producing Aspergillus niger ATCC 1015 versus enzyme-producing CBS 513.88.</title>
        <authorList>
            <person name="Andersen M.R."/>
            <person name="Salazar M.P."/>
            <person name="Schaap P.J."/>
            <person name="van de Vondervoort P.J."/>
            <person name="Culley D."/>
            <person name="Thykaer J."/>
            <person name="Frisvad J.C."/>
            <person name="Nielsen K.F."/>
            <person name="Albang R."/>
            <person name="Albermann K."/>
            <person name="Berka R.M."/>
            <person name="Braus G.H."/>
            <person name="Braus-Stromeyer S.A."/>
            <person name="Corrochano L.M."/>
            <person name="Dai Z."/>
            <person name="van Dijck P.W."/>
            <person name="Hofmann G."/>
            <person name="Lasure L.L."/>
            <person name="Magnuson J.K."/>
            <person name="Menke H."/>
            <person name="Meijer M."/>
            <person name="Meijer S.L."/>
            <person name="Nielsen J.B."/>
            <person name="Nielsen M.L."/>
            <person name="van Ooyen A.J."/>
            <person name="Pel H.J."/>
            <person name="Poulsen L."/>
            <person name="Samson R.A."/>
            <person name="Stam H."/>
            <person name="Tsang A."/>
            <person name="van den Brink J.M."/>
            <person name="Atkins A."/>
            <person name="Aerts A."/>
            <person name="Shapiro H."/>
            <person name="Pangilinan J."/>
            <person name="Salamov A."/>
            <person name="Lou Y."/>
            <person name="Lindquist E."/>
            <person name="Lucas S."/>
            <person name="Grimwood J."/>
            <person name="Grigoriev I.V."/>
            <person name="Kubicek C.P."/>
            <person name="Martinez D."/>
            <person name="van Peij N.N."/>
            <person name="Roubos J.A."/>
            <person name="Nielsen J."/>
            <person name="Baker S.E."/>
        </authorList>
    </citation>
    <scope>NUCLEOTIDE SEQUENCE [LARGE SCALE GENOMIC DNA]</scope>
    <source>
        <strain evidence="3">ATCC 1015 / CBS 113.46 / FGSC A1144 / LSHB Ac4 / NCTC 3858a / NRRL 328 / USDA 3528.7</strain>
    </source>
</reference>
<feature type="region of interest" description="Disordered" evidence="1">
    <location>
        <begin position="1"/>
        <end position="22"/>
    </location>
</feature>
<feature type="compositionally biased region" description="Polar residues" evidence="1">
    <location>
        <begin position="10"/>
        <end position="22"/>
    </location>
</feature>
<evidence type="ECO:0000313" key="2">
    <source>
        <dbReference type="EMBL" id="EHA18994.1"/>
    </source>
</evidence>
<dbReference type="Proteomes" id="UP000009038">
    <property type="component" value="Unassembled WGS sequence"/>
</dbReference>
<sequence>MSLEVGTRSLLASDSLTPSESGSYAAAEIPATIYHWTELRRRSSPDFLEWEVSRTGGLLHKGSERGISPVEPTPDLHACASRVALNHPKPTLHDPPRTASTQPRPEHQPKSGSAWGQWVRQDDAKLRSQHAPSSGLDQSGVHSPGMGGDWVDGGTRETMAERIAVSAGVGSGHQMARYKAGVEENGGKEAWIASWGK</sequence>
<feature type="compositionally biased region" description="Polar residues" evidence="1">
    <location>
        <begin position="130"/>
        <end position="141"/>
    </location>
</feature>
<evidence type="ECO:0000256" key="1">
    <source>
        <dbReference type="SAM" id="MobiDB-lite"/>
    </source>
</evidence>
<protein>
    <submittedName>
        <fullName evidence="2">Uncharacterized protein</fullName>
    </submittedName>
</protein>
<gene>
    <name evidence="2" type="ORF">ASPNIDRAFT_42810</name>
</gene>
<dbReference type="OrthoDB" id="4509827at2759"/>
<dbReference type="HOGENOM" id="CLU_1383856_0_0_1"/>
<dbReference type="EMBL" id="ACJE01000020">
    <property type="protein sequence ID" value="EHA18994.1"/>
    <property type="molecule type" value="Genomic_DNA"/>
</dbReference>
<evidence type="ECO:0000313" key="3">
    <source>
        <dbReference type="Proteomes" id="UP000009038"/>
    </source>
</evidence>
<dbReference type="AlphaFoldDB" id="G3YDX7"/>
<organism evidence="2 3">
    <name type="scientific">Aspergillus niger (strain ATCC 1015 / CBS 113.46 / FGSC A1144 / LSHB Ac4 / NCTC 3858a / NRRL 328 / USDA 3528.7)</name>
    <dbReference type="NCBI Taxonomy" id="380704"/>
    <lineage>
        <taxon>Eukaryota</taxon>
        <taxon>Fungi</taxon>
        <taxon>Dikarya</taxon>
        <taxon>Ascomycota</taxon>
        <taxon>Pezizomycotina</taxon>
        <taxon>Eurotiomycetes</taxon>
        <taxon>Eurotiomycetidae</taxon>
        <taxon>Eurotiales</taxon>
        <taxon>Aspergillaceae</taxon>
        <taxon>Aspergillus</taxon>
        <taxon>Aspergillus subgen. Circumdati</taxon>
    </lineage>
</organism>
<dbReference type="VEuPathDB" id="FungiDB:ASPNIDRAFT2_42810"/>
<proteinExistence type="predicted"/>
<feature type="region of interest" description="Disordered" evidence="1">
    <location>
        <begin position="86"/>
        <end position="152"/>
    </location>
</feature>
<accession>G3YDX7</accession>
<name>G3YDX7_ASPNA</name>